<organism evidence="2 3">
    <name type="scientific">Sphingobium psychrophilum</name>
    <dbReference type="NCBI Taxonomy" id="2728834"/>
    <lineage>
        <taxon>Bacteria</taxon>
        <taxon>Pseudomonadati</taxon>
        <taxon>Pseudomonadota</taxon>
        <taxon>Alphaproteobacteria</taxon>
        <taxon>Sphingomonadales</taxon>
        <taxon>Sphingomonadaceae</taxon>
        <taxon>Sphingobium</taxon>
    </lineage>
</organism>
<evidence type="ECO:0000313" key="3">
    <source>
        <dbReference type="Proteomes" id="UP000519023"/>
    </source>
</evidence>
<feature type="domain" description="GP-PDE" evidence="1">
    <location>
        <begin position="15"/>
        <end position="248"/>
    </location>
</feature>
<dbReference type="InterPro" id="IPR017946">
    <property type="entry name" value="PLC-like_Pdiesterase_TIM-brl"/>
</dbReference>
<evidence type="ECO:0000259" key="1">
    <source>
        <dbReference type="PROSITE" id="PS51704"/>
    </source>
</evidence>
<evidence type="ECO:0000313" key="2">
    <source>
        <dbReference type="EMBL" id="NML10621.1"/>
    </source>
</evidence>
<accession>A0A7X9WVD7</accession>
<name>A0A7X9WVD7_9SPHN</name>
<dbReference type="GO" id="GO:0008081">
    <property type="term" value="F:phosphoric diester hydrolase activity"/>
    <property type="evidence" value="ECO:0007669"/>
    <property type="project" value="InterPro"/>
</dbReference>
<dbReference type="GO" id="GO:0006629">
    <property type="term" value="P:lipid metabolic process"/>
    <property type="evidence" value="ECO:0007669"/>
    <property type="project" value="InterPro"/>
</dbReference>
<dbReference type="PANTHER" id="PTHR46211:SF1">
    <property type="entry name" value="GLYCEROPHOSPHODIESTER PHOSPHODIESTERASE, CYTOPLASMIC"/>
    <property type="match status" value="1"/>
</dbReference>
<dbReference type="AlphaFoldDB" id="A0A7X9WVD7"/>
<gene>
    <name evidence="2" type="ORF">HHL08_10745</name>
</gene>
<proteinExistence type="predicted"/>
<keyword evidence="3" id="KW-1185">Reference proteome</keyword>
<protein>
    <submittedName>
        <fullName evidence="2">Glycerophosphodiester phosphodiesterase</fullName>
    </submittedName>
</protein>
<dbReference type="Pfam" id="PF03009">
    <property type="entry name" value="GDPD"/>
    <property type="match status" value="1"/>
</dbReference>
<comment type="caution">
    <text evidence="2">The sequence shown here is derived from an EMBL/GenBank/DDBJ whole genome shotgun (WGS) entry which is preliminary data.</text>
</comment>
<dbReference type="PROSITE" id="PS51704">
    <property type="entry name" value="GP_PDE"/>
    <property type="match status" value="1"/>
</dbReference>
<dbReference type="InterPro" id="IPR030395">
    <property type="entry name" value="GP_PDE_dom"/>
</dbReference>
<sequence>MRSCLSKRRPDFPTDRPFAHRGWHGGGLHGGGVSENGMAAFDAAITVGYGIECDVRASRDGVAFVFHDATLMRMAGRQEAVAALDAVALDRLTLPDSGAIPRLSALLARCGGRVPLLVEIKAEGRHVRAVCAAVARDLAAWPDAPVAVMSFNPWAIRWFVQQRVGQLYGLVVTQQGKGRIRGGIERALALWLSKPDFLACDIRDLPSRLSSRARARGLPVLTWTVRSAADRARASSHADQIIFEHSHG</sequence>
<dbReference type="RefSeq" id="WP_169573054.1">
    <property type="nucleotide sequence ID" value="NZ_JABBFV010000006.1"/>
</dbReference>
<reference evidence="2 3" key="1">
    <citation type="submission" date="2020-04" db="EMBL/GenBank/DDBJ databases">
        <title>Sphingobium sp. AR-3-1 isolated from Arctic soil.</title>
        <authorList>
            <person name="Dahal R.H."/>
            <person name="Chaudhary D.K."/>
        </authorList>
    </citation>
    <scope>NUCLEOTIDE SEQUENCE [LARGE SCALE GENOMIC DNA]</scope>
    <source>
        <strain evidence="2 3">AR-3-1</strain>
    </source>
</reference>
<dbReference type="Proteomes" id="UP000519023">
    <property type="component" value="Unassembled WGS sequence"/>
</dbReference>
<dbReference type="EMBL" id="JABBFV010000006">
    <property type="protein sequence ID" value="NML10621.1"/>
    <property type="molecule type" value="Genomic_DNA"/>
</dbReference>
<dbReference type="PANTHER" id="PTHR46211">
    <property type="entry name" value="GLYCEROPHOSPHORYL DIESTER PHOSPHODIESTERASE"/>
    <property type="match status" value="1"/>
</dbReference>
<dbReference type="Gene3D" id="3.20.20.190">
    <property type="entry name" value="Phosphatidylinositol (PI) phosphodiesterase"/>
    <property type="match status" value="1"/>
</dbReference>
<dbReference type="SUPFAM" id="SSF51695">
    <property type="entry name" value="PLC-like phosphodiesterases"/>
    <property type="match status" value="1"/>
</dbReference>